<reference evidence="1 2" key="1">
    <citation type="submission" date="2019-12" db="EMBL/GenBank/DDBJ databases">
        <authorList>
            <person name="Floudas D."/>
            <person name="Bentzer J."/>
            <person name="Ahren D."/>
            <person name="Johansson T."/>
            <person name="Persson P."/>
            <person name="Tunlid A."/>
        </authorList>
    </citation>
    <scope>NUCLEOTIDE SEQUENCE [LARGE SCALE GENOMIC DNA]</scope>
    <source>
        <strain evidence="1 2">CBS 102.39</strain>
    </source>
</reference>
<evidence type="ECO:0000313" key="2">
    <source>
        <dbReference type="Proteomes" id="UP000521872"/>
    </source>
</evidence>
<keyword evidence="2" id="KW-1185">Reference proteome</keyword>
<dbReference type="CDD" id="cd14498">
    <property type="entry name" value="DSP"/>
    <property type="match status" value="1"/>
</dbReference>
<dbReference type="InterPro" id="IPR029021">
    <property type="entry name" value="Prot-tyrosine_phosphatase-like"/>
</dbReference>
<dbReference type="Gene3D" id="3.90.190.10">
    <property type="entry name" value="Protein tyrosine phosphatase superfamily"/>
    <property type="match status" value="1"/>
</dbReference>
<accession>A0A8H4QT27</accession>
<proteinExistence type="predicted"/>
<evidence type="ECO:0000313" key="1">
    <source>
        <dbReference type="EMBL" id="KAF4615847.1"/>
    </source>
</evidence>
<dbReference type="AlphaFoldDB" id="A0A8H4QT27"/>
<gene>
    <name evidence="1" type="ORF">D9613_012384</name>
</gene>
<name>A0A8H4QT27_9AGAR</name>
<protein>
    <submittedName>
        <fullName evidence="1">Uncharacterized protein</fullName>
    </submittedName>
</protein>
<dbReference type="SUPFAM" id="SSF52799">
    <property type="entry name" value="(Phosphotyrosine protein) phosphatases II"/>
    <property type="match status" value="1"/>
</dbReference>
<organism evidence="1 2">
    <name type="scientific">Agrocybe pediades</name>
    <dbReference type="NCBI Taxonomy" id="84607"/>
    <lineage>
        <taxon>Eukaryota</taxon>
        <taxon>Fungi</taxon>
        <taxon>Dikarya</taxon>
        <taxon>Basidiomycota</taxon>
        <taxon>Agaricomycotina</taxon>
        <taxon>Agaricomycetes</taxon>
        <taxon>Agaricomycetidae</taxon>
        <taxon>Agaricales</taxon>
        <taxon>Agaricineae</taxon>
        <taxon>Strophariaceae</taxon>
        <taxon>Agrocybe</taxon>
    </lineage>
</organism>
<comment type="caution">
    <text evidence="1">The sequence shown here is derived from an EMBL/GenBank/DDBJ whole genome shotgun (WGS) entry which is preliminary data.</text>
</comment>
<dbReference type="EMBL" id="JAACJL010000033">
    <property type="protein sequence ID" value="KAF4615847.1"/>
    <property type="molecule type" value="Genomic_DNA"/>
</dbReference>
<sequence>MLCEVDDILSVSARSPVIREPVSPRFSGTRYAIPRQPKFNVLSIERMIVSDLAFSEDARLLKTFKVTHILQVAHGPTLDIGPPDIPSLKILISDQSNEGPFNLAHILPHAINKMHRALSSRPDAVLLIHCMGKHNATCSCSTSLAVAYEMSGRTMPLQREPLDALQHLRRSAPSLPNPSDIFMDELYRFARETLGQEVTNPQHEHVIRSPPASPTKTSHFVNAFLPIKQ</sequence>
<dbReference type="Proteomes" id="UP000521872">
    <property type="component" value="Unassembled WGS sequence"/>
</dbReference>